<proteinExistence type="predicted"/>
<evidence type="ECO:0000313" key="3">
    <source>
        <dbReference type="EMBL" id="WPL19672.1"/>
    </source>
</evidence>
<evidence type="ECO:0000313" key="4">
    <source>
        <dbReference type="Proteomes" id="UP001432180"/>
    </source>
</evidence>
<dbReference type="InterPro" id="IPR011214">
    <property type="entry name" value="UCP020967"/>
</dbReference>
<dbReference type="Proteomes" id="UP001432180">
    <property type="component" value="Chromosome"/>
</dbReference>
<evidence type="ECO:0000259" key="1">
    <source>
        <dbReference type="Pfam" id="PF12500"/>
    </source>
</evidence>
<dbReference type="InterPro" id="IPR022537">
    <property type="entry name" value="TRSP_dom"/>
</dbReference>
<protein>
    <recommendedName>
        <fullName evidence="5">Phosphoribosyltransferase</fullName>
    </recommendedName>
</protein>
<dbReference type="EMBL" id="CP121472">
    <property type="protein sequence ID" value="WPL19672.1"/>
    <property type="molecule type" value="Genomic_DNA"/>
</dbReference>
<reference evidence="3 4" key="1">
    <citation type="journal article" date="2023" name="Microorganisms">
        <title>Thiorhodovibrio frisius and Trv. litoralis spp. nov., Two Novel Members from a Clade of Fastidious Purple Sulfur Bacteria That Exhibit Unique Red-Shifted Light-Harvesting Capabilities.</title>
        <authorList>
            <person name="Methner A."/>
            <person name="Kuzyk S.B."/>
            <person name="Petersen J."/>
            <person name="Bauer S."/>
            <person name="Brinkmann H."/>
            <person name="Sichau K."/>
            <person name="Wanner G."/>
            <person name="Wolf J."/>
            <person name="Neumann-Schaal M."/>
            <person name="Henke P."/>
            <person name="Tank M."/>
            <person name="Sproer C."/>
            <person name="Bunk B."/>
            <person name="Overmann J."/>
        </authorList>
    </citation>
    <scope>NUCLEOTIDE SEQUENCE [LARGE SCALE GENOMIC DNA]</scope>
    <source>
        <strain evidence="3 4">DSM 6702</strain>
    </source>
</reference>
<accession>A0ABZ0SGL5</accession>
<dbReference type="InterPro" id="IPR041688">
    <property type="entry name" value="PRTase_2"/>
</dbReference>
<gene>
    <name evidence="3" type="ORF">Thiowin_04813</name>
</gene>
<sequence length="395" mass="43848">MTEHRIELDTGVLRLRVRKARYPLEDLCGFAARDNPKRGFLFVSKVLGKHWPVTPGRMRELHAHLAWRLELGAGPWLCMAMAETATGLGQGVFEALLERDPSAQALFVHSTRYFLPGWPRLEFEEAHCHAPEQCLYEPREPHLRARFRAARELILIDDEISTGATLCNLALAYQRINPNLERVHFVAITDFSGARAASDWSRRLSLPVSTLSALEAELAFTPAASLANLPLPIAVGDNRRLPEQLAGHGSGRLGLDRPLALAEADIRHLARDLAPKARVLVLGTGEYMHLAYRVGLALEALGLKTLVQATTRSPIRLGADIQRRLVFQDNYGEGIPNYLYNVDPATFDRIILCHETPVDDLRDLVHNLGPACVTYRHPDSPRTSSAALSRLPGDG</sequence>
<dbReference type="PIRSF" id="PIRSF020967">
    <property type="entry name" value="UCP020967"/>
    <property type="match status" value="1"/>
</dbReference>
<dbReference type="InterPro" id="IPR029057">
    <property type="entry name" value="PRTase-like"/>
</dbReference>
<name>A0ABZ0SGL5_9GAMM</name>
<evidence type="ECO:0000259" key="2">
    <source>
        <dbReference type="Pfam" id="PF15609"/>
    </source>
</evidence>
<organism evidence="3 4">
    <name type="scientific">Thiorhodovibrio winogradskyi</name>
    <dbReference type="NCBI Taxonomy" id="77007"/>
    <lineage>
        <taxon>Bacteria</taxon>
        <taxon>Pseudomonadati</taxon>
        <taxon>Pseudomonadota</taxon>
        <taxon>Gammaproteobacteria</taxon>
        <taxon>Chromatiales</taxon>
        <taxon>Chromatiaceae</taxon>
        <taxon>Thiorhodovibrio</taxon>
    </lineage>
</organism>
<dbReference type="Pfam" id="PF15609">
    <property type="entry name" value="PRTase_2"/>
    <property type="match status" value="1"/>
</dbReference>
<evidence type="ECO:0008006" key="5">
    <source>
        <dbReference type="Google" id="ProtNLM"/>
    </source>
</evidence>
<dbReference type="Pfam" id="PF12500">
    <property type="entry name" value="TRSP"/>
    <property type="match status" value="1"/>
</dbReference>
<feature type="domain" description="TRSP" evidence="1">
    <location>
        <begin position="250"/>
        <end position="360"/>
    </location>
</feature>
<feature type="domain" description="Orotate phosphoribosyltransferase-like" evidence="2">
    <location>
        <begin position="27"/>
        <end position="216"/>
    </location>
</feature>
<dbReference type="SUPFAM" id="SSF53271">
    <property type="entry name" value="PRTase-like"/>
    <property type="match status" value="1"/>
</dbReference>
<keyword evidence="4" id="KW-1185">Reference proteome</keyword>
<dbReference type="RefSeq" id="WP_328985423.1">
    <property type="nucleotide sequence ID" value="NZ_CP121472.1"/>
</dbReference>